<dbReference type="Gene3D" id="2.20.25.10">
    <property type="match status" value="1"/>
</dbReference>
<organism evidence="2 3">
    <name type="scientific">Microbispora hainanensis</name>
    <dbReference type="NCBI Taxonomy" id="568844"/>
    <lineage>
        <taxon>Bacteria</taxon>
        <taxon>Bacillati</taxon>
        <taxon>Actinomycetota</taxon>
        <taxon>Actinomycetes</taxon>
        <taxon>Streptosporangiales</taxon>
        <taxon>Streptosporangiaceae</taxon>
        <taxon>Microbispora</taxon>
    </lineage>
</organism>
<dbReference type="NCBIfam" id="TIGR03561">
    <property type="entry name" value="organ_hyd_perox"/>
    <property type="match status" value="1"/>
</dbReference>
<dbReference type="InterPro" id="IPR015946">
    <property type="entry name" value="KH_dom-like_a/b"/>
</dbReference>
<name>A0A544YKB0_9ACTN</name>
<dbReference type="AlphaFoldDB" id="A0A544YKB0"/>
<protein>
    <submittedName>
        <fullName evidence="2">Organic hydroperoxide resistance protein</fullName>
    </submittedName>
</protein>
<dbReference type="Pfam" id="PF02566">
    <property type="entry name" value="OsmC"/>
    <property type="match status" value="1"/>
</dbReference>
<dbReference type="InterPro" id="IPR003718">
    <property type="entry name" value="OsmC/Ohr_fam"/>
</dbReference>
<dbReference type="GO" id="GO:0006979">
    <property type="term" value="P:response to oxidative stress"/>
    <property type="evidence" value="ECO:0007669"/>
    <property type="project" value="InterPro"/>
</dbReference>
<dbReference type="InterPro" id="IPR036102">
    <property type="entry name" value="OsmC/Ohrsf"/>
</dbReference>
<dbReference type="RefSeq" id="WP_142623773.1">
    <property type="nucleotide sequence ID" value="NZ_VIRM01000049.1"/>
</dbReference>
<evidence type="ECO:0000256" key="1">
    <source>
        <dbReference type="ARBA" id="ARBA00007378"/>
    </source>
</evidence>
<dbReference type="EMBL" id="VIRM01000049">
    <property type="protein sequence ID" value="TQS17213.1"/>
    <property type="molecule type" value="Genomic_DNA"/>
</dbReference>
<comment type="caution">
    <text evidence="2">The sequence shown here is derived from an EMBL/GenBank/DDBJ whole genome shotgun (WGS) entry which is preliminary data.</text>
</comment>
<gene>
    <name evidence="2" type="ORF">FLX08_30805</name>
</gene>
<evidence type="ECO:0000313" key="3">
    <source>
        <dbReference type="Proteomes" id="UP000316541"/>
    </source>
</evidence>
<accession>A0A544YKB0</accession>
<dbReference type="InterPro" id="IPR019953">
    <property type="entry name" value="OHR"/>
</dbReference>
<dbReference type="Proteomes" id="UP000316541">
    <property type="component" value="Unassembled WGS sequence"/>
</dbReference>
<dbReference type="SUPFAM" id="SSF82784">
    <property type="entry name" value="OsmC-like"/>
    <property type="match status" value="1"/>
</dbReference>
<proteinExistence type="inferred from homology"/>
<reference evidence="2 3" key="1">
    <citation type="submission" date="2019-07" db="EMBL/GenBank/DDBJ databases">
        <title>Microbispora hainanensis DSM 45428.</title>
        <authorList>
            <person name="Thawai C."/>
        </authorList>
    </citation>
    <scope>NUCLEOTIDE SEQUENCE [LARGE SCALE GENOMIC DNA]</scope>
    <source>
        <strain evidence="2 3">DSM 45428</strain>
    </source>
</reference>
<dbReference type="PANTHER" id="PTHR33797">
    <property type="entry name" value="ORGANIC HYDROPEROXIDE RESISTANCE PROTEIN-LIKE"/>
    <property type="match status" value="1"/>
</dbReference>
<evidence type="ECO:0000313" key="2">
    <source>
        <dbReference type="EMBL" id="TQS17213.1"/>
    </source>
</evidence>
<dbReference type="PANTHER" id="PTHR33797:SF2">
    <property type="entry name" value="ORGANIC HYDROPEROXIDE RESISTANCE PROTEIN-LIKE"/>
    <property type="match status" value="1"/>
</dbReference>
<comment type="similarity">
    <text evidence="1">Belongs to the OsmC/Ohr family.</text>
</comment>
<dbReference type="Gene3D" id="3.30.300.20">
    <property type="match status" value="1"/>
</dbReference>
<sequence>MTNALYTAQAHVAGGRADGHGRTADGRLEVDLRQPKELGGDGEGVNPEQLFAIGYAACFATSLALVGQRKHLRADNSAIDSKVMLIPAGNGGFKLGVELEISLPSIADLTQATDLVRVAHQVCPYSNATRGNIEVALVVNGTQL</sequence>